<sequence length="184" mass="20383">MPKNESTEHSNLCPKFRGVPESDRGDTGKSFEIFLRRFETYLEIKGVIPPVNPDDAEALQRYERKRVGLLKAALKDQAAALVYSLPQEAQVCYEKVTKALRMAYGLDPLEAYNRFKGRKMSVNDNVDSHIALLRHDLACCLPTASQEALLKLQLLSGLPSGSNAKAQALAKESATTTLSQLMET</sequence>
<evidence type="ECO:0000313" key="2">
    <source>
        <dbReference type="EMBL" id="EER09564.1"/>
    </source>
</evidence>
<accession>C5L129</accession>
<dbReference type="RefSeq" id="XP_002777769.1">
    <property type="nucleotide sequence ID" value="XM_002777723.1"/>
</dbReference>
<evidence type="ECO:0000256" key="1">
    <source>
        <dbReference type="SAM" id="MobiDB-lite"/>
    </source>
</evidence>
<reference evidence="2 3" key="1">
    <citation type="submission" date="2008-07" db="EMBL/GenBank/DDBJ databases">
        <authorList>
            <person name="El-Sayed N."/>
            <person name="Caler E."/>
            <person name="Inman J."/>
            <person name="Amedeo P."/>
            <person name="Hass B."/>
            <person name="Wortman J."/>
        </authorList>
    </citation>
    <scope>NUCLEOTIDE SEQUENCE [LARGE SCALE GENOMIC DNA]</scope>
    <source>
        <strain evidence="3">ATCC 50983 / TXsc</strain>
    </source>
</reference>
<organism evidence="3">
    <name type="scientific">Perkinsus marinus (strain ATCC 50983 / TXsc)</name>
    <dbReference type="NCBI Taxonomy" id="423536"/>
    <lineage>
        <taxon>Eukaryota</taxon>
        <taxon>Sar</taxon>
        <taxon>Alveolata</taxon>
        <taxon>Perkinsozoa</taxon>
        <taxon>Perkinsea</taxon>
        <taxon>Perkinsida</taxon>
        <taxon>Perkinsidae</taxon>
        <taxon>Perkinsus</taxon>
    </lineage>
</organism>
<evidence type="ECO:0000313" key="3">
    <source>
        <dbReference type="Proteomes" id="UP000007800"/>
    </source>
</evidence>
<feature type="region of interest" description="Disordered" evidence="1">
    <location>
        <begin position="1"/>
        <end position="25"/>
    </location>
</feature>
<gene>
    <name evidence="2" type="ORF">Pmar_PMAR026683</name>
</gene>
<dbReference type="OMA" id="TIARDQF"/>
<keyword evidence="3" id="KW-1185">Reference proteome</keyword>
<dbReference type="EMBL" id="GG678142">
    <property type="protein sequence ID" value="EER09564.1"/>
    <property type="molecule type" value="Genomic_DNA"/>
</dbReference>
<dbReference type="InParanoid" id="C5L129"/>
<proteinExistence type="predicted"/>
<protein>
    <submittedName>
        <fullName evidence="2">Uncharacterized protein</fullName>
    </submittedName>
</protein>
<dbReference type="AlphaFoldDB" id="C5L129"/>
<feature type="non-terminal residue" evidence="2">
    <location>
        <position position="184"/>
    </location>
</feature>
<dbReference type="Proteomes" id="UP000007800">
    <property type="component" value="Unassembled WGS sequence"/>
</dbReference>
<name>C5L129_PERM5</name>
<dbReference type="OrthoDB" id="10558953at2759"/>
<dbReference type="GeneID" id="9052491"/>